<dbReference type="EMBL" id="QKVO01000028">
    <property type="protein sequence ID" value="RAO94761.1"/>
    <property type="molecule type" value="Genomic_DNA"/>
</dbReference>
<evidence type="ECO:0000313" key="1">
    <source>
        <dbReference type="EMBL" id="RAO94761.1"/>
    </source>
</evidence>
<feature type="non-terminal residue" evidence="1">
    <location>
        <position position="1"/>
    </location>
</feature>
<dbReference type="AlphaFoldDB" id="A0A328PTG4"/>
<keyword evidence="2" id="KW-1185">Reference proteome</keyword>
<name>A0A328PTG4_9MOLU</name>
<dbReference type="RefSeq" id="WP_181454174.1">
    <property type="nucleotide sequence ID" value="NZ_QKVO01000028.1"/>
</dbReference>
<dbReference type="Proteomes" id="UP000249762">
    <property type="component" value="Unassembled WGS sequence"/>
</dbReference>
<evidence type="ECO:0000313" key="2">
    <source>
        <dbReference type="Proteomes" id="UP000249762"/>
    </source>
</evidence>
<proteinExistence type="predicted"/>
<accession>A0A328PTG4</accession>
<reference evidence="2" key="1">
    <citation type="submission" date="2018-06" db="EMBL/GenBank/DDBJ databases">
        <authorList>
            <person name="Martinez Ocampo F."/>
            <person name="Quiroz Castaneda R.E."/>
            <person name="Rojas Lopez X."/>
        </authorList>
    </citation>
    <scope>NUCLEOTIDE SEQUENCE [LARGE SCALE GENOMIC DNA]</scope>
    <source>
        <strain evidence="2">INIFAP02</strain>
    </source>
</reference>
<sequence length="74" mass="8799">QQWKGRVNKKTQSIENKSLSAQQRKNLKTFYELFEELTKEKHTIFGELQRVDNFNVALTQEESNSPKKPEIFNQ</sequence>
<comment type="caution">
    <text evidence="1">The sequence shown here is derived from an EMBL/GenBank/DDBJ whole genome shotgun (WGS) entry which is preliminary data.</text>
</comment>
<gene>
    <name evidence="1" type="ORF">DNK47_03300</name>
</gene>
<protein>
    <submittedName>
        <fullName evidence="1">Uncharacterized protein</fullName>
    </submittedName>
</protein>
<organism evidence="1 2">
    <name type="scientific">Mycoplasma wenyonii</name>
    <dbReference type="NCBI Taxonomy" id="65123"/>
    <lineage>
        <taxon>Bacteria</taxon>
        <taxon>Bacillati</taxon>
        <taxon>Mycoplasmatota</taxon>
        <taxon>Mollicutes</taxon>
        <taxon>Mycoplasmataceae</taxon>
        <taxon>Mycoplasma</taxon>
    </lineage>
</organism>